<evidence type="ECO:0000256" key="2">
    <source>
        <dbReference type="ARBA" id="ARBA00010566"/>
    </source>
</evidence>
<dbReference type="RefSeq" id="WP_195893971.1">
    <property type="nucleotide sequence ID" value="NZ_JADOGI010000008.1"/>
</dbReference>
<dbReference type="Pfam" id="PF12728">
    <property type="entry name" value="HTH_17"/>
    <property type="match status" value="1"/>
</dbReference>
<name>A0A931A4Q2_9ACTN</name>
<accession>A0A931A4Q2</accession>
<dbReference type="GO" id="GO:0005829">
    <property type="term" value="C:cytosol"/>
    <property type="evidence" value="ECO:0007669"/>
    <property type="project" value="TreeGrafter"/>
</dbReference>
<dbReference type="GO" id="GO:0005975">
    <property type="term" value="P:carbohydrate metabolic process"/>
    <property type="evidence" value="ECO:0007669"/>
    <property type="project" value="TreeGrafter"/>
</dbReference>
<dbReference type="InterPro" id="IPR041657">
    <property type="entry name" value="HTH_17"/>
</dbReference>
<feature type="domain" description="Helix-turn-helix" evidence="5">
    <location>
        <begin position="17"/>
        <end position="53"/>
    </location>
</feature>
<proteinExistence type="inferred from homology"/>
<evidence type="ECO:0000313" key="7">
    <source>
        <dbReference type="Proteomes" id="UP000605361"/>
    </source>
</evidence>
<dbReference type="InterPro" id="IPR016142">
    <property type="entry name" value="Citrate_synth-like_lrg_a-sub"/>
</dbReference>
<organism evidence="6 7">
    <name type="scientific">Nonomuraea cypriaca</name>
    <dbReference type="NCBI Taxonomy" id="1187855"/>
    <lineage>
        <taxon>Bacteria</taxon>
        <taxon>Bacillati</taxon>
        <taxon>Actinomycetota</taxon>
        <taxon>Actinomycetes</taxon>
        <taxon>Streptosporangiales</taxon>
        <taxon>Streptosporangiaceae</taxon>
        <taxon>Nonomuraea</taxon>
    </lineage>
</organism>
<reference evidence="6" key="1">
    <citation type="submission" date="2020-11" db="EMBL/GenBank/DDBJ databases">
        <title>Whole-genome analyses of Nonomuraea sp. K274.</title>
        <authorList>
            <person name="Veyisoglu A."/>
        </authorList>
    </citation>
    <scope>NUCLEOTIDE SEQUENCE</scope>
    <source>
        <strain evidence="6">K274</strain>
    </source>
</reference>
<dbReference type="Gene3D" id="1.10.580.10">
    <property type="entry name" value="Citrate Synthase, domain 1"/>
    <property type="match status" value="1"/>
</dbReference>
<keyword evidence="4" id="KW-0808">Transferase</keyword>
<dbReference type="Proteomes" id="UP000605361">
    <property type="component" value="Unassembled WGS sequence"/>
</dbReference>
<dbReference type="EC" id="2.3.3.16" evidence="3"/>
<dbReference type="PRINTS" id="PR00143">
    <property type="entry name" value="CITRTSNTHASE"/>
</dbReference>
<evidence type="ECO:0000256" key="1">
    <source>
        <dbReference type="ARBA" id="ARBA00005163"/>
    </source>
</evidence>
<gene>
    <name evidence="6" type="ORF">ITP53_04360</name>
</gene>
<comment type="pathway">
    <text evidence="1">Carbohydrate metabolism; tricarboxylic acid cycle.</text>
</comment>
<comment type="similarity">
    <text evidence="2">Belongs to the citrate synthase family.</text>
</comment>
<dbReference type="SUPFAM" id="SSF48256">
    <property type="entry name" value="Citrate synthase"/>
    <property type="match status" value="1"/>
</dbReference>
<dbReference type="EMBL" id="JADOGI010000008">
    <property type="protein sequence ID" value="MBF8184980.1"/>
    <property type="molecule type" value="Genomic_DNA"/>
</dbReference>
<evidence type="ECO:0000256" key="3">
    <source>
        <dbReference type="ARBA" id="ARBA00012972"/>
    </source>
</evidence>
<dbReference type="PANTHER" id="PTHR11739">
    <property type="entry name" value="CITRATE SYNTHASE"/>
    <property type="match status" value="1"/>
</dbReference>
<dbReference type="InterPro" id="IPR016143">
    <property type="entry name" value="Citrate_synth-like_sm_a-sub"/>
</dbReference>
<dbReference type="GO" id="GO:0036440">
    <property type="term" value="F:citrate synthase activity"/>
    <property type="evidence" value="ECO:0007669"/>
    <property type="project" value="UniProtKB-EC"/>
</dbReference>
<evidence type="ECO:0000256" key="4">
    <source>
        <dbReference type="ARBA" id="ARBA00022679"/>
    </source>
</evidence>
<sequence length="403" mass="42391">MEGDGLVPGESAQADTLSVAEAARILQVKPSTVYAYISRGLLQSERSRGRSWLSRAAVERFSLRKGTPPEPSPGGSGPGDVTTRVAHIVDDQLFYRGRPATELARTHSFESVAELLWGGRANATAWVIDAKTVEAVRRLQAAMPASSLPLDRIKATTMVLGALDPFRYDLSTPSVTSVARTLAPAFIESLPPAAAPAPSGRSTAERLWSALSPGPPLPADLELMSAALVLCADHGLGPSTRAARDAAATAADPYSVVLAGTSMASGLLHGGGSSLAVQAWLAEIDSPDQVARVLGQRLQRGDGLSGFGQPRYRGPDPRGAMLLAMLPASSARPERLEIVRAAVDLVIERRQLQPNVEFALGALCFAHGMANGAGEAVFVLARSAGWIAHALEEYTLSQVRGVR</sequence>
<protein>
    <recommendedName>
        <fullName evidence="3">citrate synthase (unknown stereospecificity)</fullName>
        <ecNumber evidence="3">2.3.3.16</ecNumber>
    </recommendedName>
</protein>
<dbReference type="InterPro" id="IPR002020">
    <property type="entry name" value="Citrate_synthase"/>
</dbReference>
<dbReference type="AlphaFoldDB" id="A0A931A4Q2"/>
<dbReference type="InterPro" id="IPR036969">
    <property type="entry name" value="Citrate_synthase_sf"/>
</dbReference>
<dbReference type="PANTHER" id="PTHR11739:SF4">
    <property type="entry name" value="CITRATE SYNTHASE, PEROXISOMAL"/>
    <property type="match status" value="1"/>
</dbReference>
<keyword evidence="7" id="KW-1185">Reference proteome</keyword>
<dbReference type="GO" id="GO:0006099">
    <property type="term" value="P:tricarboxylic acid cycle"/>
    <property type="evidence" value="ECO:0007669"/>
    <property type="project" value="TreeGrafter"/>
</dbReference>
<evidence type="ECO:0000259" key="5">
    <source>
        <dbReference type="Pfam" id="PF12728"/>
    </source>
</evidence>
<evidence type="ECO:0000313" key="6">
    <source>
        <dbReference type="EMBL" id="MBF8184980.1"/>
    </source>
</evidence>
<comment type="caution">
    <text evidence="6">The sequence shown here is derived from an EMBL/GenBank/DDBJ whole genome shotgun (WGS) entry which is preliminary data.</text>
</comment>
<dbReference type="Pfam" id="PF00285">
    <property type="entry name" value="Citrate_synt"/>
    <property type="match status" value="1"/>
</dbReference>
<dbReference type="Gene3D" id="1.10.230.10">
    <property type="entry name" value="Cytochrome P450-Terp, domain 2"/>
    <property type="match status" value="1"/>
</dbReference>